<evidence type="ECO:0000313" key="2">
    <source>
        <dbReference type="EMBL" id="CAH3970682.1"/>
    </source>
</evidence>
<accession>A0A9P0T4Y2</accession>
<feature type="region of interest" description="Disordered" evidence="1">
    <location>
        <begin position="246"/>
        <end position="268"/>
    </location>
</feature>
<proteinExistence type="predicted"/>
<feature type="region of interest" description="Disordered" evidence="1">
    <location>
        <begin position="105"/>
        <end position="166"/>
    </location>
</feature>
<feature type="compositionally biased region" description="Low complexity" evidence="1">
    <location>
        <begin position="113"/>
        <end position="138"/>
    </location>
</feature>
<evidence type="ECO:0000313" key="3">
    <source>
        <dbReference type="Proteomes" id="UP001152562"/>
    </source>
</evidence>
<feature type="region of interest" description="Disordered" evidence="1">
    <location>
        <begin position="393"/>
        <end position="416"/>
    </location>
</feature>
<evidence type="ECO:0000256" key="1">
    <source>
        <dbReference type="SAM" id="MobiDB-lite"/>
    </source>
</evidence>
<feature type="region of interest" description="Disordered" evidence="1">
    <location>
        <begin position="975"/>
        <end position="1009"/>
    </location>
</feature>
<feature type="compositionally biased region" description="Acidic residues" evidence="1">
    <location>
        <begin position="155"/>
        <end position="166"/>
    </location>
</feature>
<feature type="region of interest" description="Disordered" evidence="1">
    <location>
        <begin position="524"/>
        <end position="545"/>
    </location>
</feature>
<feature type="compositionally biased region" description="Basic and acidic residues" evidence="1">
    <location>
        <begin position="395"/>
        <end position="410"/>
    </location>
</feature>
<sequence length="1028" mass="115734">MLEYLVVLLFGFWLGVAIFLYVSCYWLEEILDLPKPQAAHNNRTIGASGAHAQLKRLVARVVEEAAALPALARYAAEPSTPTESSYEDLLATAILNKVIERYQTESGSGGRSSGIHSASASPSPSERSSPRSLELNSRNTREISPSVSAIRGDDDVSDWEEGEATDDAVELPRRVPFPEFGGDIVHPTENIDRDFDEVSGSDIQAIDGSWEENWLFQKKKIKNIQSVPVPMLVPNSNTEYRVLIGDRDADDTTDLSDNASDTEENETYQSDIKKVLESKHVIGSKPKVDEVCDFEPDSLMSVNGSEEFEKIYNEYSKSEDTVDAVEVKNVGELQEIDRHEDSILLIGVDSGPLPKTEFNLKEEIHRTARNGHAMFEDLRNIKEMSIDSLEMDGIPNEKESTNTLSNHEREGEYEETVTVPVQRYADSLRRKHFEDEPQIKPVSNEIDDELMPGTIAYRERKKWLNYVEMPNNPYSPEAIQKRLSAKSTSSLFDSLTSRNNLDDKFASDEDVTKSTNNEDTYKKNYSSQSTECLKVNDRSPSPSPKMLKDVLAEEVPQYKRYGRDYYIKEAKLSSGGREKTFSDTSSISSSINKSSSLDNFDTEFASPVSASSSLSDLEACALHQNIVRAVFSPRNASPNFAINPIFENPIDSDDIAYRRNVSRTNVRDHNKYGGDGYVENEDIVRLKIPKMPEITEDLFETYHNVRRSNTLRSGDMYARNLVELLIQQFNSIAANQDYTKFNGKESNNKSVTTVPIEGKNEILEYEDTNEVFVAKPVMVEDQIDKQFEDILDSVDSSTQSTEPEKSPTRSIENSYSSSSIEDSIKIYNIQTGEIVKCKPEDKVSRYGCDENDNIHSVDNKISGEIIDRLSQNVQLRDDAGVVTDLKQSESKLEKISEIDEIIPQLPKVKELAKKFVSMDNLNEPTKPPHQLWRQRSKENLLDTKDKSKQLYMHSLTARSISKQFREELKLSKPTSIKVPGGANEIPEGADEVVKEYSPERPPSPVPVPGTIKTKLAFFESLKSKFSSK</sequence>
<feature type="region of interest" description="Disordered" evidence="1">
    <location>
        <begin position="792"/>
        <end position="816"/>
    </location>
</feature>
<dbReference type="Proteomes" id="UP001152562">
    <property type="component" value="Unassembled WGS sequence"/>
</dbReference>
<reference evidence="2" key="1">
    <citation type="submission" date="2022-05" db="EMBL/GenBank/DDBJ databases">
        <authorList>
            <person name="Okamura Y."/>
        </authorList>
    </citation>
    <scope>NUCLEOTIDE SEQUENCE</scope>
</reference>
<feature type="compositionally biased region" description="Acidic residues" evidence="1">
    <location>
        <begin position="248"/>
        <end position="266"/>
    </location>
</feature>
<comment type="caution">
    <text evidence="2">The sequence shown here is derived from an EMBL/GenBank/DDBJ whole genome shotgun (WGS) entry which is preliminary data.</text>
</comment>
<dbReference type="AlphaFoldDB" id="A0A9P0T4Y2"/>
<keyword evidence="3" id="KW-1185">Reference proteome</keyword>
<name>A0A9P0T4Y2_PIEBR</name>
<organism evidence="2 3">
    <name type="scientific">Pieris brassicae</name>
    <name type="common">White butterfly</name>
    <name type="synonym">Large white butterfly</name>
    <dbReference type="NCBI Taxonomy" id="7116"/>
    <lineage>
        <taxon>Eukaryota</taxon>
        <taxon>Metazoa</taxon>
        <taxon>Ecdysozoa</taxon>
        <taxon>Arthropoda</taxon>
        <taxon>Hexapoda</taxon>
        <taxon>Insecta</taxon>
        <taxon>Pterygota</taxon>
        <taxon>Neoptera</taxon>
        <taxon>Endopterygota</taxon>
        <taxon>Lepidoptera</taxon>
        <taxon>Glossata</taxon>
        <taxon>Ditrysia</taxon>
        <taxon>Papilionoidea</taxon>
        <taxon>Pieridae</taxon>
        <taxon>Pierinae</taxon>
        <taxon>Pieris</taxon>
    </lineage>
</organism>
<gene>
    <name evidence="2" type="ORF">PIBRA_LOCUS1736</name>
</gene>
<protein>
    <submittedName>
        <fullName evidence="2">Uncharacterized protein</fullName>
    </submittedName>
</protein>
<dbReference type="EMBL" id="CALOZG010000002">
    <property type="protein sequence ID" value="CAH3970682.1"/>
    <property type="molecule type" value="Genomic_DNA"/>
</dbReference>